<dbReference type="GO" id="GO:0051321">
    <property type="term" value="P:meiotic cell cycle"/>
    <property type="evidence" value="ECO:0007669"/>
    <property type="project" value="UniProtKB-KW"/>
</dbReference>
<gene>
    <name evidence="7" type="ORF">O3M35_000708</name>
    <name evidence="8" type="ORF">O3M35_000709</name>
</gene>
<dbReference type="InterPro" id="IPR036570">
    <property type="entry name" value="HORMA_dom_sf"/>
</dbReference>
<dbReference type="Proteomes" id="UP001461498">
    <property type="component" value="Unassembled WGS sequence"/>
</dbReference>
<evidence type="ECO:0000313" key="8">
    <source>
        <dbReference type="EMBL" id="KAK9512240.1"/>
    </source>
</evidence>
<evidence type="ECO:0000256" key="4">
    <source>
        <dbReference type="ARBA" id="ARBA00023242"/>
    </source>
</evidence>
<name>A0AAW1DMP9_9HEMI</name>
<evidence type="ECO:0000259" key="6">
    <source>
        <dbReference type="PROSITE" id="PS50815"/>
    </source>
</evidence>
<keyword evidence="4" id="KW-0539">Nucleus</keyword>
<dbReference type="PANTHER" id="PTHR48225">
    <property type="entry name" value="HORMA DOMAIN-CONTAINING PROTEIN 1"/>
    <property type="match status" value="1"/>
</dbReference>
<dbReference type="PROSITE" id="PS50815">
    <property type="entry name" value="HORMA"/>
    <property type="match status" value="1"/>
</dbReference>
<comment type="subcellular location">
    <subcellularLocation>
        <location evidence="2">Chromosome</location>
    </subcellularLocation>
    <subcellularLocation>
        <location evidence="1">Nucleus</location>
    </subcellularLocation>
</comment>
<dbReference type="AlphaFoldDB" id="A0AAW1DMP9"/>
<feature type="domain" description="HORMA" evidence="6">
    <location>
        <begin position="26"/>
        <end position="226"/>
    </location>
</feature>
<evidence type="ECO:0000256" key="5">
    <source>
        <dbReference type="ARBA" id="ARBA00023254"/>
    </source>
</evidence>
<evidence type="ECO:0000313" key="9">
    <source>
        <dbReference type="Proteomes" id="UP001461498"/>
    </source>
</evidence>
<dbReference type="GO" id="GO:0005634">
    <property type="term" value="C:nucleus"/>
    <property type="evidence" value="ECO:0007669"/>
    <property type="project" value="UniProtKB-SubCell"/>
</dbReference>
<dbReference type="EMBL" id="JAPXFL010000001">
    <property type="protein sequence ID" value="KAK9512239.1"/>
    <property type="molecule type" value="Genomic_DNA"/>
</dbReference>
<evidence type="ECO:0000256" key="2">
    <source>
        <dbReference type="ARBA" id="ARBA00004286"/>
    </source>
</evidence>
<sequence length="512" mass="59422">MATKQKRKQTTNSWSALFPTDISTTTGSQIFIKQLSALLFSCITHIRGIFPEYAFDDKMIDERKVKILNGRYECKHAYLLTRWLKSAFQALDLQYMKTLSLEILTVNDQPLEFYALDYKYSEDGPSCIFYANQDKNNAIHFSNADVENATKKLIFALLDATEGLGELPHNYQLQLRIHYYDERTPACYAPDYFKDAEPCDWNKVHNLKRIKLGTVTTNHHSVSLSSGSTLVPSDGSDQPFFNYSLDETREQYWDGYYQPYDYNLTKLSQPCNENDIIEISSESFNQFNHESEVEVKYKDCIKIDDSEEDDFKPPTSVESPLFQESVMLSSSLDLCSTLSVDSNDENKYRGLSQGQTSQSLANSLTNNMGNVQLKCICSLSERKDLFKCPKCEFDHHKICYKRWPDASLIDNTYCYNCSKENNYSCLDSHVEKCTEKQAKNLMLFRQLLYKIQYLKKISCTKVANDYNLTEFEAKKFIKKLSNEGFIKPTLNKSNYLINSMKLKEYIDQYFHY</sequence>
<keyword evidence="5" id="KW-0469">Meiosis</keyword>
<dbReference type="GO" id="GO:0005694">
    <property type="term" value="C:chromosome"/>
    <property type="evidence" value="ECO:0007669"/>
    <property type="project" value="UniProtKB-SubCell"/>
</dbReference>
<evidence type="ECO:0000313" key="7">
    <source>
        <dbReference type="EMBL" id="KAK9512239.1"/>
    </source>
</evidence>
<evidence type="ECO:0000256" key="1">
    <source>
        <dbReference type="ARBA" id="ARBA00004123"/>
    </source>
</evidence>
<organism evidence="7 9">
    <name type="scientific">Rhynocoris fuscipes</name>
    <dbReference type="NCBI Taxonomy" id="488301"/>
    <lineage>
        <taxon>Eukaryota</taxon>
        <taxon>Metazoa</taxon>
        <taxon>Ecdysozoa</taxon>
        <taxon>Arthropoda</taxon>
        <taxon>Hexapoda</taxon>
        <taxon>Insecta</taxon>
        <taxon>Pterygota</taxon>
        <taxon>Neoptera</taxon>
        <taxon>Paraneoptera</taxon>
        <taxon>Hemiptera</taxon>
        <taxon>Heteroptera</taxon>
        <taxon>Panheteroptera</taxon>
        <taxon>Cimicomorpha</taxon>
        <taxon>Reduviidae</taxon>
        <taxon>Harpactorinae</taxon>
        <taxon>Harpactorini</taxon>
        <taxon>Rhynocoris</taxon>
    </lineage>
</organism>
<dbReference type="SUPFAM" id="SSF56019">
    <property type="entry name" value="The spindle assembly checkpoint protein mad2"/>
    <property type="match status" value="1"/>
</dbReference>
<dbReference type="InterPro" id="IPR051294">
    <property type="entry name" value="HORMA_MeioticProgression"/>
</dbReference>
<accession>A0AAW1DMP9</accession>
<protein>
    <recommendedName>
        <fullName evidence="6">HORMA domain-containing protein</fullName>
    </recommendedName>
</protein>
<evidence type="ECO:0000256" key="3">
    <source>
        <dbReference type="ARBA" id="ARBA00022454"/>
    </source>
</evidence>
<keyword evidence="9" id="KW-1185">Reference proteome</keyword>
<dbReference type="InterPro" id="IPR003511">
    <property type="entry name" value="HORMA_dom"/>
</dbReference>
<comment type="caution">
    <text evidence="7">The sequence shown here is derived from an EMBL/GenBank/DDBJ whole genome shotgun (WGS) entry which is preliminary data.</text>
</comment>
<dbReference type="EMBL" id="JAPXFL010000001">
    <property type="protein sequence ID" value="KAK9512240.1"/>
    <property type="molecule type" value="Genomic_DNA"/>
</dbReference>
<keyword evidence="3" id="KW-0158">Chromosome</keyword>
<dbReference type="PANTHER" id="PTHR48225:SF7">
    <property type="entry name" value="MEIOSIS-SPECIFIC PROTEIN HOP1"/>
    <property type="match status" value="1"/>
</dbReference>
<proteinExistence type="predicted"/>
<dbReference type="Gene3D" id="3.30.900.10">
    <property type="entry name" value="HORMA domain"/>
    <property type="match status" value="1"/>
</dbReference>
<dbReference type="Pfam" id="PF02301">
    <property type="entry name" value="HORMA"/>
    <property type="match status" value="1"/>
</dbReference>
<reference evidence="7 9" key="1">
    <citation type="submission" date="2022-12" db="EMBL/GenBank/DDBJ databases">
        <title>Chromosome-level genome assembly of true bugs.</title>
        <authorList>
            <person name="Ma L."/>
            <person name="Li H."/>
        </authorList>
    </citation>
    <scope>NUCLEOTIDE SEQUENCE [LARGE SCALE GENOMIC DNA]</scope>
    <source>
        <strain evidence="7">Lab_2022b</strain>
    </source>
</reference>